<accession>A0A1D8AUH1</accession>
<name>A0A1D8AUH1_9BACT</name>
<dbReference type="NCBIfam" id="TIGR02595">
    <property type="entry name" value="PEP_CTERM"/>
    <property type="match status" value="1"/>
</dbReference>
<evidence type="ECO:0000313" key="4">
    <source>
        <dbReference type="Proteomes" id="UP000095228"/>
    </source>
</evidence>
<organism evidence="3 4">
    <name type="scientific">Lacunisphaera limnophila</name>
    <dbReference type="NCBI Taxonomy" id="1838286"/>
    <lineage>
        <taxon>Bacteria</taxon>
        <taxon>Pseudomonadati</taxon>
        <taxon>Verrucomicrobiota</taxon>
        <taxon>Opitutia</taxon>
        <taxon>Opitutales</taxon>
        <taxon>Opitutaceae</taxon>
        <taxon>Lacunisphaera</taxon>
    </lineage>
</organism>
<gene>
    <name evidence="3" type="ORF">Verru16b_01589</name>
</gene>
<reference evidence="3 4" key="1">
    <citation type="submission" date="2016-06" db="EMBL/GenBank/DDBJ databases">
        <title>Three novel species with peptidoglycan cell walls form the new genus Lacunisphaera gen. nov. in the family Opitutaceae of the verrucomicrobial subdivision 4.</title>
        <authorList>
            <person name="Rast P."/>
            <person name="Gloeckner I."/>
            <person name="Jogler M."/>
            <person name="Boedeker C."/>
            <person name="Jeske O."/>
            <person name="Wiegand S."/>
            <person name="Reinhardt R."/>
            <person name="Schumann P."/>
            <person name="Rohde M."/>
            <person name="Spring S."/>
            <person name="Gloeckner F.O."/>
            <person name="Jogler C."/>
        </authorList>
    </citation>
    <scope>NUCLEOTIDE SEQUENCE [LARGE SCALE GENOMIC DNA]</scope>
    <source>
        <strain evidence="3 4">IG16b</strain>
    </source>
</reference>
<sequence>MTGVGLDRKTPVGLTGCAPNLLMKFRASLLLTAAFALLAFPALQAQSIDGYGFAYTKDYEQTSSSAPSLISDPYTFSAFVEGTGLSGAYTLTHAGSASSPQSLPSVGIFRNFESIGYADTTALNAAYTGAFSMNIATAGGPVTVTSLSLSGDLFPSTPWISGGTWSGGKLQVDASSPYTLNFNAFGDAFPYDNVELYVDFTPGIGGTYDQQSNPGADTNSFLIPSNAFVNGQTYNAELIFIHRADTDDEITIPGAFGFAAYATAVSFQIQAIPEPSTYAMLAGLGALGLAAWRRRQIVV</sequence>
<dbReference type="Pfam" id="PF07589">
    <property type="entry name" value="PEP-CTERM"/>
    <property type="match status" value="1"/>
</dbReference>
<feature type="signal peptide" evidence="1">
    <location>
        <begin position="1"/>
        <end position="45"/>
    </location>
</feature>
<dbReference type="InterPro" id="IPR013424">
    <property type="entry name" value="Ice-binding_C"/>
</dbReference>
<dbReference type="EMBL" id="CP016094">
    <property type="protein sequence ID" value="AOS44527.1"/>
    <property type="molecule type" value="Genomic_DNA"/>
</dbReference>
<proteinExistence type="predicted"/>
<feature type="chain" id="PRO_5009105205" evidence="1">
    <location>
        <begin position="46"/>
        <end position="299"/>
    </location>
</feature>
<evidence type="ECO:0000259" key="2">
    <source>
        <dbReference type="Pfam" id="PF07589"/>
    </source>
</evidence>
<evidence type="ECO:0000313" key="3">
    <source>
        <dbReference type="EMBL" id="AOS44527.1"/>
    </source>
</evidence>
<protein>
    <submittedName>
        <fullName evidence="3">PEP-CTERM motif protein</fullName>
    </submittedName>
</protein>
<dbReference type="Proteomes" id="UP000095228">
    <property type="component" value="Chromosome"/>
</dbReference>
<evidence type="ECO:0000256" key="1">
    <source>
        <dbReference type="SAM" id="SignalP"/>
    </source>
</evidence>
<dbReference type="AlphaFoldDB" id="A0A1D8AUH1"/>
<keyword evidence="1" id="KW-0732">Signal</keyword>
<feature type="domain" description="Ice-binding protein C-terminal" evidence="2">
    <location>
        <begin position="271"/>
        <end position="295"/>
    </location>
</feature>
<keyword evidence="4" id="KW-1185">Reference proteome</keyword>
<dbReference type="STRING" id="1838286.Verru16b_01589"/>
<dbReference type="KEGG" id="obg:Verru16b_01589"/>